<reference evidence="2" key="1">
    <citation type="submission" date="2011-02" db="EMBL/GenBank/DDBJ databases">
        <title>The genome of the leaf-cutting ant Acromyrmex echinatior suggests key adaptations to social evolution and fungus farming.</title>
        <authorList>
            <person name="Nygaard S."/>
            <person name="Zhang G."/>
        </authorList>
    </citation>
    <scope>NUCLEOTIDE SEQUENCE</scope>
</reference>
<proteinExistence type="predicted"/>
<gene>
    <name evidence="2" type="ORF">G5I_10841</name>
</gene>
<dbReference type="EMBL" id="GL888434">
    <property type="protein sequence ID" value="EGI60922.1"/>
    <property type="molecule type" value="Genomic_DNA"/>
</dbReference>
<name>F4WXY6_ACREC</name>
<dbReference type="Proteomes" id="UP000007755">
    <property type="component" value="Unassembled WGS sequence"/>
</dbReference>
<keyword evidence="3" id="KW-1185">Reference proteome</keyword>
<feature type="region of interest" description="Disordered" evidence="1">
    <location>
        <begin position="149"/>
        <end position="172"/>
    </location>
</feature>
<organism evidence="3">
    <name type="scientific">Acromyrmex echinatior</name>
    <name type="common">Panamanian leafcutter ant</name>
    <name type="synonym">Acromyrmex octospinosus echinatior</name>
    <dbReference type="NCBI Taxonomy" id="103372"/>
    <lineage>
        <taxon>Eukaryota</taxon>
        <taxon>Metazoa</taxon>
        <taxon>Ecdysozoa</taxon>
        <taxon>Arthropoda</taxon>
        <taxon>Hexapoda</taxon>
        <taxon>Insecta</taxon>
        <taxon>Pterygota</taxon>
        <taxon>Neoptera</taxon>
        <taxon>Endopterygota</taxon>
        <taxon>Hymenoptera</taxon>
        <taxon>Apocrita</taxon>
        <taxon>Aculeata</taxon>
        <taxon>Formicoidea</taxon>
        <taxon>Formicidae</taxon>
        <taxon>Myrmicinae</taxon>
        <taxon>Acromyrmex</taxon>
    </lineage>
</organism>
<protein>
    <submittedName>
        <fullName evidence="2">Uncharacterized protein</fullName>
    </submittedName>
</protein>
<dbReference type="AlphaFoldDB" id="F4WXY6"/>
<evidence type="ECO:0000313" key="3">
    <source>
        <dbReference type="Proteomes" id="UP000007755"/>
    </source>
</evidence>
<sequence length="255" mass="29215">MRIQGPRYEFNTCGNDKVWRRRLGLPQRSRQQRQCACGKSLKVFIVHAAAFDHARNDVQSSLKGPEWFSNEHYSRIGRQFPVLVLSRGIASNRVLLTTDHFSDATDLTALPFDQLPTTFFIALPFLYRPLIVGGDVATSVTPPWARYREREKEKKNERERERMREKTRAAKETARPRWEDVYTAQQEARSLCPSNRVVSRRVASGRITRDIRFIVAATWASKEIVLRFTGSDLAESRKRIEPGHSASVIAVITTG</sequence>
<evidence type="ECO:0000313" key="2">
    <source>
        <dbReference type="EMBL" id="EGI60922.1"/>
    </source>
</evidence>
<accession>F4WXY6</accession>
<evidence type="ECO:0000256" key="1">
    <source>
        <dbReference type="SAM" id="MobiDB-lite"/>
    </source>
</evidence>
<dbReference type="InParanoid" id="F4WXY6"/>